<dbReference type="Proteomes" id="UP001234989">
    <property type="component" value="Chromosome 2"/>
</dbReference>
<sequence length="41" mass="4946">MRTTTYLDSEQGLVMPKFGYQLLHNYADQIQNRGWICNIYY</sequence>
<evidence type="ECO:0000313" key="1">
    <source>
        <dbReference type="EMBL" id="WMV16492.1"/>
    </source>
</evidence>
<protein>
    <submittedName>
        <fullName evidence="1">Uncharacterized protein</fullName>
    </submittedName>
</protein>
<dbReference type="EMBL" id="CP133613">
    <property type="protein sequence ID" value="WMV16492.1"/>
    <property type="molecule type" value="Genomic_DNA"/>
</dbReference>
<reference evidence="1" key="1">
    <citation type="submission" date="2023-08" db="EMBL/GenBank/DDBJ databases">
        <title>A de novo genome assembly of Solanum verrucosum Schlechtendal, a Mexican diploid species geographically isolated from the other diploid A-genome species in potato relatives.</title>
        <authorList>
            <person name="Hosaka K."/>
        </authorList>
    </citation>
    <scope>NUCLEOTIDE SEQUENCE</scope>
    <source>
        <tissue evidence="1">Young leaves</tissue>
    </source>
</reference>
<organism evidence="1 2">
    <name type="scientific">Solanum verrucosum</name>
    <dbReference type="NCBI Taxonomy" id="315347"/>
    <lineage>
        <taxon>Eukaryota</taxon>
        <taxon>Viridiplantae</taxon>
        <taxon>Streptophyta</taxon>
        <taxon>Embryophyta</taxon>
        <taxon>Tracheophyta</taxon>
        <taxon>Spermatophyta</taxon>
        <taxon>Magnoliopsida</taxon>
        <taxon>eudicotyledons</taxon>
        <taxon>Gunneridae</taxon>
        <taxon>Pentapetalae</taxon>
        <taxon>asterids</taxon>
        <taxon>lamiids</taxon>
        <taxon>Solanales</taxon>
        <taxon>Solanaceae</taxon>
        <taxon>Solanoideae</taxon>
        <taxon>Solaneae</taxon>
        <taxon>Solanum</taxon>
    </lineage>
</organism>
<evidence type="ECO:0000313" key="2">
    <source>
        <dbReference type="Proteomes" id="UP001234989"/>
    </source>
</evidence>
<dbReference type="AlphaFoldDB" id="A0AAF0TDR0"/>
<gene>
    <name evidence="1" type="ORF">MTR67_009877</name>
</gene>
<proteinExistence type="predicted"/>
<name>A0AAF0TDR0_SOLVR</name>
<keyword evidence="2" id="KW-1185">Reference proteome</keyword>
<accession>A0AAF0TDR0</accession>